<evidence type="ECO:0000313" key="2">
    <source>
        <dbReference type="Proteomes" id="UP000469081"/>
    </source>
</evidence>
<evidence type="ECO:0000313" key="1">
    <source>
        <dbReference type="EMBL" id="MWZ39734.1"/>
    </source>
</evidence>
<dbReference type="EMBL" id="VJEZ01000004">
    <property type="protein sequence ID" value="MWZ39734.1"/>
    <property type="molecule type" value="Genomic_DNA"/>
</dbReference>
<name>A0A6I4RN00_FRATU</name>
<dbReference type="Proteomes" id="UP000469081">
    <property type="component" value="Unassembled WGS sequence"/>
</dbReference>
<protein>
    <recommendedName>
        <fullName evidence="3">Glycine zipper family protein</fullName>
    </recommendedName>
</protein>
<sequence length="205" mass="20776">MQKYSPLILSLLLISCSSNPEITRIGPGIIKSEEQLISKEQLKKDETKKDVLTGAGIGAGSGAAVGAGSGAMAGAMIGGVIGIIGGGICTIITLGLGAVPCFAGTVGGGMALGAGVGAGTGALVGAGTGALVGAGGGYIYVSNKDDIIGKYKYEVLEDGKTLPITFEQFPDRNYSVGQKVDIYTSKYKGEKTYFIKAIQQDSKED</sequence>
<reference evidence="1 2" key="1">
    <citation type="submission" date="2019-06" db="EMBL/GenBank/DDBJ databases">
        <title>Phylogeography and genetic diversity of Francisella tularensis subsp. holarctica in France (1947-2018).</title>
        <authorList>
            <person name="Kevin M."/>
            <person name="Madani N."/>
            <person name="Maurin M."/>
        </authorList>
    </citation>
    <scope>NUCLEOTIDE SEQUENCE [LARGE SCALE GENOMIC DNA]</scope>
    <source>
        <strain evidence="1 2">ATCC 15482</strain>
    </source>
</reference>
<dbReference type="PROSITE" id="PS51257">
    <property type="entry name" value="PROKAR_LIPOPROTEIN"/>
    <property type="match status" value="1"/>
</dbReference>
<dbReference type="RefSeq" id="WP_011733573.1">
    <property type="nucleotide sequence ID" value="NZ_VJEZ01000004.1"/>
</dbReference>
<dbReference type="AlphaFoldDB" id="A0A6I4RN00"/>
<proteinExistence type="predicted"/>
<gene>
    <name evidence="1" type="ORF">FNC33_04120</name>
</gene>
<comment type="caution">
    <text evidence="1">The sequence shown here is derived from an EMBL/GenBank/DDBJ whole genome shotgun (WGS) entry which is preliminary data.</text>
</comment>
<evidence type="ECO:0008006" key="3">
    <source>
        <dbReference type="Google" id="ProtNLM"/>
    </source>
</evidence>
<accession>A0A6I4RN00</accession>
<organism evidence="1 2">
    <name type="scientific">Francisella tularensis</name>
    <dbReference type="NCBI Taxonomy" id="263"/>
    <lineage>
        <taxon>Bacteria</taxon>
        <taxon>Pseudomonadati</taxon>
        <taxon>Pseudomonadota</taxon>
        <taxon>Gammaproteobacteria</taxon>
        <taxon>Thiotrichales</taxon>
        <taxon>Francisellaceae</taxon>
        <taxon>Francisella</taxon>
    </lineage>
</organism>